<dbReference type="AlphaFoldDB" id="A0A380BS62"/>
<evidence type="ECO:0000313" key="2">
    <source>
        <dbReference type="Proteomes" id="UP000254519"/>
    </source>
</evidence>
<dbReference type="Pfam" id="PF04445">
    <property type="entry name" value="SAM_MT"/>
    <property type="match status" value="1"/>
</dbReference>
<dbReference type="Proteomes" id="UP000254519">
    <property type="component" value="Unassembled WGS sequence"/>
</dbReference>
<evidence type="ECO:0000313" key="1">
    <source>
        <dbReference type="EMBL" id="SUJ06156.1"/>
    </source>
</evidence>
<dbReference type="EMBL" id="UGYZ01000002">
    <property type="protein sequence ID" value="SUJ06156.1"/>
    <property type="molecule type" value="Genomic_DNA"/>
</dbReference>
<dbReference type="InterPro" id="IPR029063">
    <property type="entry name" value="SAM-dependent_MTases_sf"/>
</dbReference>
<organism evidence="1 2">
    <name type="scientific">Sporosarcina pasteurii</name>
    <name type="common">Bacillus pasteurii</name>
    <dbReference type="NCBI Taxonomy" id="1474"/>
    <lineage>
        <taxon>Bacteria</taxon>
        <taxon>Bacillati</taxon>
        <taxon>Bacillota</taxon>
        <taxon>Bacilli</taxon>
        <taxon>Bacillales</taxon>
        <taxon>Caryophanaceae</taxon>
        <taxon>Sporosarcina</taxon>
    </lineage>
</organism>
<dbReference type="Gene3D" id="3.40.50.150">
    <property type="entry name" value="Vaccinia Virus protein VP39"/>
    <property type="match status" value="1"/>
</dbReference>
<accession>A0A380BS62</accession>
<reference evidence="1 2" key="1">
    <citation type="submission" date="2018-06" db="EMBL/GenBank/DDBJ databases">
        <authorList>
            <consortium name="Pathogen Informatics"/>
            <person name="Doyle S."/>
        </authorList>
    </citation>
    <scope>NUCLEOTIDE SEQUENCE [LARGE SCALE GENOMIC DNA]</scope>
    <source>
        <strain evidence="2">ATCC 11859 / DSM 33 / NCIB 8841 / NCTC 4822</strain>
    </source>
</reference>
<dbReference type="SUPFAM" id="SSF53335">
    <property type="entry name" value="S-adenosyl-L-methionine-dependent methyltransferases"/>
    <property type="match status" value="1"/>
</dbReference>
<dbReference type="PANTHER" id="PTHR36112">
    <property type="entry name" value="RIBOSOMAL RNA SMALL SUBUNIT METHYLTRANSFERASE J"/>
    <property type="match status" value="1"/>
</dbReference>
<dbReference type="PANTHER" id="PTHR36112:SF1">
    <property type="entry name" value="RIBOSOMAL RNA SMALL SUBUNIT METHYLTRANSFERASE J"/>
    <property type="match status" value="1"/>
</dbReference>
<name>A0A380BS62_SPOPA</name>
<sequence length="220" mass="25225">MQKDYNSAVLVAGHNRFELYRQEMKKPFFFHPNSAAYRMKRLLKGGTDPLIDVSELKEGDSFLDCTLGLASDSIIASFAVGENGRVLGLEGDKDIAFIVEKGLQTFPTSLEEMHDAMRRVVVKQINAISFLENEQDCSWDVVYIDPMFSAPIDESSNFTPLRQVGLLAQLSEKWIEEAYRVCKRRVIVKEHFNSPVFEQFKFQQIVRPNTKFHFGYLSKV</sequence>
<gene>
    <name evidence="1" type="ORF">NCTC4822_01726</name>
</gene>
<dbReference type="InterPro" id="IPR007536">
    <property type="entry name" value="16SrRNA_methylTrfase_J"/>
</dbReference>
<protein>
    <submittedName>
        <fullName evidence="1">Protein of uncharacterized function (DUF548)</fullName>
    </submittedName>
</protein>
<keyword evidence="2" id="KW-1185">Reference proteome</keyword>
<dbReference type="GO" id="GO:0008990">
    <property type="term" value="F:rRNA (guanine-N2-)-methyltransferase activity"/>
    <property type="evidence" value="ECO:0007669"/>
    <property type="project" value="InterPro"/>
</dbReference>
<proteinExistence type="predicted"/>